<dbReference type="Pfam" id="PF09861">
    <property type="entry name" value="Lar_N"/>
    <property type="match status" value="1"/>
</dbReference>
<dbReference type="InterPro" id="IPR048520">
    <property type="entry name" value="LarA_C"/>
</dbReference>
<dbReference type="Pfam" id="PF21113">
    <property type="entry name" value="LarA_C"/>
    <property type="match status" value="1"/>
</dbReference>
<dbReference type="InterPro" id="IPR048068">
    <property type="entry name" value="LarA-like"/>
</dbReference>
<proteinExistence type="predicted"/>
<dbReference type="GO" id="GO:0050043">
    <property type="term" value="F:lactate racemase activity"/>
    <property type="evidence" value="ECO:0007669"/>
    <property type="project" value="InterPro"/>
</dbReference>
<dbReference type="EMBL" id="FLUQ01000004">
    <property type="protein sequence ID" value="SBW08719.1"/>
    <property type="molecule type" value="Genomic_DNA"/>
</dbReference>
<dbReference type="NCBIfam" id="NF033504">
    <property type="entry name" value="Ni_dep_LarA"/>
    <property type="match status" value="1"/>
</dbReference>
<protein>
    <submittedName>
        <fullName evidence="3">Uncharacterized protein</fullName>
    </submittedName>
</protein>
<gene>
    <name evidence="3" type="ORF">KL86DPRO_40165</name>
</gene>
<organism evidence="3">
    <name type="scientific">uncultured delta proteobacterium</name>
    <dbReference type="NCBI Taxonomy" id="34034"/>
    <lineage>
        <taxon>Bacteria</taxon>
        <taxon>Deltaproteobacteria</taxon>
        <taxon>environmental samples</taxon>
    </lineage>
</organism>
<reference evidence="3" key="1">
    <citation type="submission" date="2016-04" db="EMBL/GenBank/DDBJ databases">
        <authorList>
            <person name="Evans L.H."/>
            <person name="Alamgir A."/>
            <person name="Owens N."/>
            <person name="Weber N.D."/>
            <person name="Virtaneva K."/>
            <person name="Barbian K."/>
            <person name="Babar A."/>
            <person name="Rosenke K."/>
        </authorList>
    </citation>
    <scope>NUCLEOTIDE SEQUENCE</scope>
    <source>
        <strain evidence="3">86</strain>
    </source>
</reference>
<dbReference type="PANTHER" id="PTHR33171:SF17">
    <property type="entry name" value="LARA-LIKE N-TERMINAL DOMAIN-CONTAINING PROTEIN"/>
    <property type="match status" value="1"/>
</dbReference>
<evidence type="ECO:0000259" key="1">
    <source>
        <dbReference type="Pfam" id="PF09861"/>
    </source>
</evidence>
<name>A0A212KAF2_9DELT</name>
<evidence type="ECO:0000313" key="3">
    <source>
        <dbReference type="EMBL" id="SBW08719.1"/>
    </source>
</evidence>
<evidence type="ECO:0000259" key="2">
    <source>
        <dbReference type="Pfam" id="PF21113"/>
    </source>
</evidence>
<dbReference type="InterPro" id="IPR043166">
    <property type="entry name" value="LarA-like_C"/>
</dbReference>
<sequence>MRVTLRYGETGLPLTLPDAWDVTVAVKPPMPLLADPEKTLQEALASPVACPPLADLAKGKRSVCILICDITRPVPNKPLLEGILRVLRGAGVPDAAVTILVATGLHRPNEGEELLRLVGSRDILDSCRVENHFASRTEDHVFLGETPGGVPVGIDRRFVEADLRIVTGLVEPHFMAGFSGGRKVIAPGICHESTIRTFHNARIMGDAAARNLNLRGNPLHEAQRHILALLSPVYAVNVVIDDERRPALVNFGEAEASHTEAVDFVRPYSGITVSRLFSTIVTCAAGAPLDLNYYQTVKGLVGVKEALAPGGRIFIASSCRDGLGSAEFRRSQTVLCEQGVDAFLAAIARREKADVDEWETQKLTEVLRLGSAVLYSPALSPEDRALTGIGHTNDLEGSVAQWVAARGDNRVLVVPEGPYIIPLGPDAERG</sequence>
<accession>A0A212KAF2</accession>
<dbReference type="AlphaFoldDB" id="A0A212KAF2"/>
<dbReference type="PANTHER" id="PTHR33171">
    <property type="entry name" value="LAR_N DOMAIN-CONTAINING PROTEIN"/>
    <property type="match status" value="1"/>
</dbReference>
<dbReference type="Gene3D" id="3.40.50.11440">
    <property type="match status" value="1"/>
</dbReference>
<dbReference type="Gene3D" id="3.90.226.30">
    <property type="match status" value="1"/>
</dbReference>
<feature type="domain" description="Lactate racemase C-terminal" evidence="2">
    <location>
        <begin position="280"/>
        <end position="417"/>
    </location>
</feature>
<feature type="domain" description="LarA-like N-terminal" evidence="1">
    <location>
        <begin position="7"/>
        <end position="206"/>
    </location>
</feature>
<dbReference type="InterPro" id="IPR018657">
    <property type="entry name" value="LarA-like_N"/>
</dbReference>
<dbReference type="InterPro" id="IPR047926">
    <property type="entry name" value="Ni_dep_LarA"/>
</dbReference>